<proteinExistence type="predicted"/>
<name>A0A2M7G710_9BACT</name>
<reference evidence="1 2" key="1">
    <citation type="submission" date="2017-09" db="EMBL/GenBank/DDBJ databases">
        <title>Depth-based differentiation of microbial function through sediment-hosted aquifers and enrichment of novel symbionts in the deep terrestrial subsurface.</title>
        <authorList>
            <person name="Probst A.J."/>
            <person name="Ladd B."/>
            <person name="Jarett J.K."/>
            <person name="Geller-Mcgrath D.E."/>
            <person name="Sieber C.M."/>
            <person name="Emerson J.B."/>
            <person name="Anantharaman K."/>
            <person name="Thomas B.C."/>
            <person name="Malmstrom R."/>
            <person name="Stieglmeier M."/>
            <person name="Klingl A."/>
            <person name="Woyke T."/>
            <person name="Ryan C.M."/>
            <person name="Banfield J.F."/>
        </authorList>
    </citation>
    <scope>NUCLEOTIDE SEQUENCE [LARGE SCALE GENOMIC DNA]</scope>
    <source>
        <strain evidence="1">CG17_big_fil_post_rev_8_21_14_2_50_48_46</strain>
    </source>
</reference>
<sequence>MPFNDSSKNFYLKDLAGVVQGGKRKAAFPNTWVIFVYGKFQQVWMALSPMFVFLCRNVIEHLIEIFEKMNE</sequence>
<gene>
    <name evidence="1" type="ORF">COW36_07150</name>
</gene>
<evidence type="ECO:0000313" key="2">
    <source>
        <dbReference type="Proteomes" id="UP000231019"/>
    </source>
</evidence>
<dbReference type="AlphaFoldDB" id="A0A2M7G710"/>
<organism evidence="1 2">
    <name type="scientific">bacterium (Candidatus Blackallbacteria) CG17_big_fil_post_rev_8_21_14_2_50_48_46</name>
    <dbReference type="NCBI Taxonomy" id="2014261"/>
    <lineage>
        <taxon>Bacteria</taxon>
        <taxon>Candidatus Blackallbacteria</taxon>
    </lineage>
</organism>
<protein>
    <submittedName>
        <fullName evidence="1">Uncharacterized protein</fullName>
    </submittedName>
</protein>
<accession>A0A2M7G710</accession>
<dbReference type="Proteomes" id="UP000231019">
    <property type="component" value="Unassembled WGS sequence"/>
</dbReference>
<evidence type="ECO:0000313" key="1">
    <source>
        <dbReference type="EMBL" id="PIW17838.1"/>
    </source>
</evidence>
<comment type="caution">
    <text evidence="1">The sequence shown here is derived from an EMBL/GenBank/DDBJ whole genome shotgun (WGS) entry which is preliminary data.</text>
</comment>
<dbReference type="EMBL" id="PFFQ01000019">
    <property type="protein sequence ID" value="PIW17838.1"/>
    <property type="molecule type" value="Genomic_DNA"/>
</dbReference>